<dbReference type="OrthoDB" id="8193882at2759"/>
<gene>
    <name evidence="1" type="ORF">SBAD_LOCUS6176</name>
</gene>
<accession>A0A183IRD1</accession>
<proteinExistence type="predicted"/>
<keyword evidence="2" id="KW-1185">Reference proteome</keyword>
<protein>
    <submittedName>
        <fullName evidence="1 3">Uncharacterized protein</fullName>
    </submittedName>
</protein>
<dbReference type="WBParaSite" id="SBAD_0000641601-mRNA-1">
    <property type="protein sequence ID" value="SBAD_0000641601-mRNA-1"/>
    <property type="gene ID" value="SBAD_0000641601"/>
</dbReference>
<sequence length="81" mass="9956">MSDDKTIQFTSHNERQIERTRILTMKYGKQQMALIRKRLLVEMWLLEQLEIIFEDEVRFFESMICPCLLSRTQLQEMRNSW</sequence>
<dbReference type="Proteomes" id="UP000270296">
    <property type="component" value="Unassembled WGS sequence"/>
</dbReference>
<dbReference type="EMBL" id="UZAM01009544">
    <property type="protein sequence ID" value="VDP09436.1"/>
    <property type="molecule type" value="Genomic_DNA"/>
</dbReference>
<dbReference type="Gene3D" id="1.10.150.220">
    <property type="entry name" value="CPI-17"/>
    <property type="match status" value="1"/>
</dbReference>
<evidence type="ECO:0000313" key="3">
    <source>
        <dbReference type="WBParaSite" id="SBAD_0000641601-mRNA-1"/>
    </source>
</evidence>
<organism evidence="3">
    <name type="scientific">Soboliphyme baturini</name>
    <dbReference type="NCBI Taxonomy" id="241478"/>
    <lineage>
        <taxon>Eukaryota</taxon>
        <taxon>Metazoa</taxon>
        <taxon>Ecdysozoa</taxon>
        <taxon>Nematoda</taxon>
        <taxon>Enoplea</taxon>
        <taxon>Dorylaimia</taxon>
        <taxon>Dioctophymatida</taxon>
        <taxon>Dioctophymatoidea</taxon>
        <taxon>Soboliphymatidae</taxon>
        <taxon>Soboliphyme</taxon>
    </lineage>
</organism>
<reference evidence="3" key="1">
    <citation type="submission" date="2016-06" db="UniProtKB">
        <authorList>
            <consortium name="WormBaseParasite"/>
        </authorList>
    </citation>
    <scope>IDENTIFICATION</scope>
</reference>
<reference evidence="1 2" key="2">
    <citation type="submission" date="2018-11" db="EMBL/GenBank/DDBJ databases">
        <authorList>
            <consortium name="Pathogen Informatics"/>
        </authorList>
    </citation>
    <scope>NUCLEOTIDE SEQUENCE [LARGE SCALE GENOMIC DNA]</scope>
</reference>
<evidence type="ECO:0000313" key="2">
    <source>
        <dbReference type="Proteomes" id="UP000270296"/>
    </source>
</evidence>
<evidence type="ECO:0000313" key="1">
    <source>
        <dbReference type="EMBL" id="VDP09436.1"/>
    </source>
</evidence>
<dbReference type="InterPro" id="IPR036658">
    <property type="entry name" value="CPI-17_sf"/>
</dbReference>
<dbReference type="AlphaFoldDB" id="A0A183IRD1"/>
<name>A0A183IRD1_9BILA</name>
<dbReference type="SUPFAM" id="SSF81790">
    <property type="entry name" value="Myosin phosphatase inhibitor 17kDa protein, CPI-17"/>
    <property type="match status" value="1"/>
</dbReference>
<dbReference type="GO" id="GO:0005737">
    <property type="term" value="C:cytoplasm"/>
    <property type="evidence" value="ECO:0007669"/>
    <property type="project" value="InterPro"/>
</dbReference>